<reference evidence="4 5" key="1">
    <citation type="submission" date="2017-12" db="EMBL/GenBank/DDBJ databases">
        <title>Sequencing the genomes of 1000 Actinobacteria strains.</title>
        <authorList>
            <person name="Klenk H.-P."/>
        </authorList>
    </citation>
    <scope>NUCLEOTIDE SEQUENCE [LARGE SCALE GENOMIC DNA]</scope>
    <source>
        <strain evidence="4 5">DSM 45165</strain>
    </source>
</reference>
<feature type="compositionally biased region" description="Basic and acidic residues" evidence="1">
    <location>
        <begin position="52"/>
        <end position="62"/>
    </location>
</feature>
<evidence type="ECO:0000256" key="2">
    <source>
        <dbReference type="SAM" id="Phobius"/>
    </source>
</evidence>
<keyword evidence="2" id="KW-1133">Transmembrane helix</keyword>
<evidence type="ECO:0000313" key="5">
    <source>
        <dbReference type="Proteomes" id="UP000233750"/>
    </source>
</evidence>
<dbReference type="AlphaFoldDB" id="A0A2N3W9Y0"/>
<sequence length="433" mass="43981">MSILADRGLVRPLRPVPAVRPAEGGAASDGPVPARREPGSGGPARRSRRRAERGEATRKDGVAEGADAESAADSAAAAGSGEVVELRGRTNARRGLGADLPGEDSLGAAGRGDSRRRRGAGEPRGSRGEAGRGRSWHAAAEAGLPDGERAESARSVPGDAAGRVGPRSAEGYTASIEPMPLNRGARSAGESAGFAAALERGARSAREVADLRSAAAVRSAERAGFQTSAPSAAEPGEAAVRKSREMRGRTAVQSAERAGFQTSAPSAVETEVAPARGRTAVRYIPVAVPGNPGRTARERRGEPLRPPSRARVVAGQRGGVACKSEARPSVRWPWLFAIAFVACLIVTGLGVFGAGVSSGPVPSRTASVSVQPGDSLGALAARFAPDADQSAVVERIKELNNLDDTALLPGMPLTVPVAWPGSGQGGEAGTAGP</sequence>
<keyword evidence="2" id="KW-0472">Membrane</keyword>
<dbReference type="InterPro" id="IPR018392">
    <property type="entry name" value="LysM"/>
</dbReference>
<comment type="caution">
    <text evidence="4">The sequence shown here is derived from an EMBL/GenBank/DDBJ whole genome shotgun (WGS) entry which is preliminary data.</text>
</comment>
<proteinExistence type="predicted"/>
<gene>
    <name evidence="4" type="ORF">ATK30_1431</name>
</gene>
<name>A0A2N3W9Y0_9PSEU</name>
<dbReference type="Pfam" id="PF01476">
    <property type="entry name" value="LysM"/>
    <property type="match status" value="1"/>
</dbReference>
<feature type="compositionally biased region" description="Basic and acidic residues" evidence="1">
    <location>
        <begin position="119"/>
        <end position="132"/>
    </location>
</feature>
<protein>
    <submittedName>
        <fullName evidence="4">LysM domain-containing protein</fullName>
    </submittedName>
</protein>
<keyword evidence="5" id="KW-1185">Reference proteome</keyword>
<feature type="domain" description="LysM" evidence="3">
    <location>
        <begin position="366"/>
        <end position="415"/>
    </location>
</feature>
<accession>A0A2N3W9Y0</accession>
<dbReference type="PROSITE" id="PS51782">
    <property type="entry name" value="LYSM"/>
    <property type="match status" value="1"/>
</dbReference>
<feature type="compositionally biased region" description="Low complexity" evidence="1">
    <location>
        <begin position="63"/>
        <end position="83"/>
    </location>
</feature>
<feature type="compositionally biased region" description="Low complexity" evidence="1">
    <location>
        <begin position="10"/>
        <end position="22"/>
    </location>
</feature>
<dbReference type="SMART" id="SM00257">
    <property type="entry name" value="LysM"/>
    <property type="match status" value="1"/>
</dbReference>
<feature type="region of interest" description="Disordered" evidence="1">
    <location>
        <begin position="1"/>
        <end position="189"/>
    </location>
</feature>
<organism evidence="4 5">
    <name type="scientific">Amycolatopsis echigonensis</name>
    <dbReference type="NCBI Taxonomy" id="2576905"/>
    <lineage>
        <taxon>Bacteria</taxon>
        <taxon>Bacillati</taxon>
        <taxon>Actinomycetota</taxon>
        <taxon>Actinomycetes</taxon>
        <taxon>Pseudonocardiales</taxon>
        <taxon>Pseudonocardiaceae</taxon>
        <taxon>Amycolatopsis</taxon>
    </lineage>
</organism>
<dbReference type="InterPro" id="IPR036779">
    <property type="entry name" value="LysM_dom_sf"/>
</dbReference>
<dbReference type="Proteomes" id="UP000233750">
    <property type="component" value="Unassembled WGS sequence"/>
</dbReference>
<feature type="region of interest" description="Disordered" evidence="1">
    <location>
        <begin position="286"/>
        <end position="308"/>
    </location>
</feature>
<dbReference type="Gene3D" id="3.10.350.10">
    <property type="entry name" value="LysM domain"/>
    <property type="match status" value="1"/>
</dbReference>
<dbReference type="CDD" id="cd00118">
    <property type="entry name" value="LysM"/>
    <property type="match status" value="1"/>
</dbReference>
<dbReference type="EMBL" id="PJMY01000003">
    <property type="protein sequence ID" value="PKV90681.1"/>
    <property type="molecule type" value="Genomic_DNA"/>
</dbReference>
<feature type="transmembrane region" description="Helical" evidence="2">
    <location>
        <begin position="332"/>
        <end position="354"/>
    </location>
</feature>
<evidence type="ECO:0000256" key="1">
    <source>
        <dbReference type="SAM" id="MobiDB-lite"/>
    </source>
</evidence>
<evidence type="ECO:0000313" key="4">
    <source>
        <dbReference type="EMBL" id="PKV90681.1"/>
    </source>
</evidence>
<keyword evidence="2" id="KW-0812">Transmembrane</keyword>
<evidence type="ECO:0000259" key="3">
    <source>
        <dbReference type="PROSITE" id="PS51782"/>
    </source>
</evidence>